<evidence type="ECO:0000313" key="3">
    <source>
        <dbReference type="Proteomes" id="UP000380386"/>
    </source>
</evidence>
<feature type="transmembrane region" description="Helical" evidence="1">
    <location>
        <begin position="148"/>
        <end position="172"/>
    </location>
</feature>
<feature type="transmembrane region" description="Helical" evidence="1">
    <location>
        <begin position="235"/>
        <end position="255"/>
    </location>
</feature>
<proteinExistence type="predicted"/>
<feature type="transmembrane region" description="Helical" evidence="1">
    <location>
        <begin position="20"/>
        <end position="37"/>
    </location>
</feature>
<dbReference type="PANTHER" id="PTHR37305">
    <property type="entry name" value="INTEGRAL MEMBRANE PROTEIN-RELATED"/>
    <property type="match status" value="1"/>
</dbReference>
<reference evidence="2 3" key="1">
    <citation type="journal article" date="2019" name="Syst. Appl. Microbiol.">
        <title>Polyphasic characterization of two novel Lactobacillus spp. isolated from blown salami packages: Description of Lactobacillus halodurans sp. nov. and Lactobacillus salsicarnum sp. nov.</title>
        <authorList>
            <person name="Schuster J.A."/>
            <person name="Klingl A."/>
            <person name="Vogel R.F."/>
            <person name="Ehrmann M.A."/>
        </authorList>
    </citation>
    <scope>NUCLEOTIDE SEQUENCE [LARGE SCALE GENOMIC DNA]</scope>
    <source>
        <strain evidence="2 3">TMW 1.2118</strain>
    </source>
</reference>
<accession>A0A5P0ZG61</accession>
<protein>
    <submittedName>
        <fullName evidence="2">ABC transporter permease</fullName>
    </submittedName>
</protein>
<organism evidence="2 3">
    <name type="scientific">Companilactobacillus mishanensis</name>
    <dbReference type="NCBI Taxonomy" id="2486008"/>
    <lineage>
        <taxon>Bacteria</taxon>
        <taxon>Bacillati</taxon>
        <taxon>Bacillota</taxon>
        <taxon>Bacilli</taxon>
        <taxon>Lactobacillales</taxon>
        <taxon>Lactobacillaceae</taxon>
        <taxon>Companilactobacillus</taxon>
    </lineage>
</organism>
<dbReference type="PANTHER" id="PTHR37305:SF1">
    <property type="entry name" value="MEMBRANE PROTEIN"/>
    <property type="match status" value="1"/>
</dbReference>
<feature type="transmembrane region" description="Helical" evidence="1">
    <location>
        <begin position="57"/>
        <end position="82"/>
    </location>
</feature>
<keyword evidence="1" id="KW-0472">Membrane</keyword>
<name>A0A5P0ZG61_9LACO</name>
<feature type="transmembrane region" description="Helical" evidence="1">
    <location>
        <begin position="179"/>
        <end position="200"/>
    </location>
</feature>
<comment type="caution">
    <text evidence="2">The sequence shown here is derived from an EMBL/GenBank/DDBJ whole genome shotgun (WGS) entry which is preliminary data.</text>
</comment>
<evidence type="ECO:0000313" key="2">
    <source>
        <dbReference type="EMBL" id="MQS52036.1"/>
    </source>
</evidence>
<evidence type="ECO:0000256" key="1">
    <source>
        <dbReference type="SAM" id="Phobius"/>
    </source>
</evidence>
<dbReference type="EMBL" id="VDFM01000002">
    <property type="protein sequence ID" value="MQS52036.1"/>
    <property type="molecule type" value="Genomic_DNA"/>
</dbReference>
<dbReference type="Pfam" id="PF12730">
    <property type="entry name" value="ABC2_membrane_4"/>
    <property type="match status" value="1"/>
</dbReference>
<gene>
    <name evidence="2" type="ORF">FHL02_03265</name>
</gene>
<sequence>MLTTLIKQELYKISKRKTTYILPIITIVFMFLAAIMIKNVSESGDTAIDSAAYFVDLYSGLTWVVYLMIFAGSTIITQEFEFGTIKNLLYRKYSRTEILISKWMTLLIMNICYFVMTIIVAVFLKFIFYPDVTFDMTINNHSLFSAMLMNVLGNFLVTWIVLSLVLMISTLFKNSAVSVSVGIVFYFGASVLSMFQTLAIQKWDWLKWNPLNMLNVGRQVQSPEMHQMTQLSTNSMIIVSFVYIIIFLAIGYYAFRSRKNI</sequence>
<dbReference type="Proteomes" id="UP000380386">
    <property type="component" value="Unassembled WGS sequence"/>
</dbReference>
<keyword evidence="1" id="KW-1133">Transmembrane helix</keyword>
<feature type="transmembrane region" description="Helical" evidence="1">
    <location>
        <begin position="103"/>
        <end position="128"/>
    </location>
</feature>
<keyword evidence="1" id="KW-0812">Transmembrane</keyword>
<dbReference type="AlphaFoldDB" id="A0A5P0ZG61"/>